<dbReference type="Proteomes" id="UP000314982">
    <property type="component" value="Unassembled WGS sequence"/>
</dbReference>
<dbReference type="InterPro" id="IPR045336">
    <property type="entry name" value="MmgE_PrpD_N"/>
</dbReference>
<accession>A0A4W5KNL6</accession>
<dbReference type="GO" id="GO:0005739">
    <property type="term" value="C:mitochondrion"/>
    <property type="evidence" value="ECO:0007669"/>
    <property type="project" value="TreeGrafter"/>
</dbReference>
<evidence type="ECO:0000313" key="3">
    <source>
        <dbReference type="Ensembl" id="ENSHHUP00000018117.1"/>
    </source>
</evidence>
<dbReference type="GeneTree" id="ENSGT00390000015700"/>
<dbReference type="SUPFAM" id="SSF103378">
    <property type="entry name" value="2-methylcitrate dehydratase PrpD"/>
    <property type="match status" value="2"/>
</dbReference>
<dbReference type="InterPro" id="IPR036148">
    <property type="entry name" value="MmgE/PrpD_sf"/>
</dbReference>
<dbReference type="PANTHER" id="PTHR16943">
    <property type="entry name" value="2-METHYLCITRATE DEHYDRATASE-RELATED"/>
    <property type="match status" value="1"/>
</dbReference>
<dbReference type="Gene3D" id="3.30.1330.120">
    <property type="entry name" value="2-methylcitrate dehydratase PrpD"/>
    <property type="match status" value="1"/>
</dbReference>
<dbReference type="PANTHER" id="PTHR16943:SF14">
    <property type="entry name" value="CIS-ACONITATE DECARBOXYLASE"/>
    <property type="match status" value="1"/>
</dbReference>
<dbReference type="GO" id="GO:0006952">
    <property type="term" value="P:defense response"/>
    <property type="evidence" value="ECO:0007669"/>
    <property type="project" value="TreeGrafter"/>
</dbReference>
<evidence type="ECO:0000259" key="2">
    <source>
        <dbReference type="Pfam" id="PF19305"/>
    </source>
</evidence>
<dbReference type="InterPro" id="IPR005656">
    <property type="entry name" value="MmgE_PrpD"/>
</dbReference>
<feature type="domain" description="MmgE/PrpD N-terminal" evidence="1">
    <location>
        <begin position="40"/>
        <end position="103"/>
    </location>
</feature>
<dbReference type="GO" id="GO:0047613">
    <property type="term" value="F:aconitate decarboxylase activity"/>
    <property type="evidence" value="ECO:0007669"/>
    <property type="project" value="TreeGrafter"/>
</dbReference>
<sequence length="279" mass="30689">MVLDSIGVGLLGSTTQVFQLALQHCQINIVCLLCVGCPVQAHSMNFDNTWHPAIHPSGVVLSALLVVSNILPNNRRPSGRDFLLAFNVGIDFQGRLMRFTNEHGSQGRGQGSQVLGQVQDILLSVPRSKYINGPFPESAHQDRHSFQFNACSALLGGEVTVFSFSQEAVQRPDLLALLGRVRVKHPHDNPANFDLMYGEVKVTLLGGDVLKGCCDTFYGNWRNPLTNESLKKRFRNNAMEGLIEALEGLDRLEDCCPLLLSSLPACSWGVFSFGFVYSK</sequence>
<keyword evidence="4" id="KW-1185">Reference proteome</keyword>
<dbReference type="Ensembl" id="ENSHHUT00000018773.1">
    <property type="protein sequence ID" value="ENSHHUP00000018117.1"/>
    <property type="gene ID" value="ENSHHUG00000011286.1"/>
</dbReference>
<proteinExistence type="predicted"/>
<organism evidence="3 4">
    <name type="scientific">Hucho hucho</name>
    <name type="common">huchen</name>
    <dbReference type="NCBI Taxonomy" id="62062"/>
    <lineage>
        <taxon>Eukaryota</taxon>
        <taxon>Metazoa</taxon>
        <taxon>Chordata</taxon>
        <taxon>Craniata</taxon>
        <taxon>Vertebrata</taxon>
        <taxon>Euteleostomi</taxon>
        <taxon>Actinopterygii</taxon>
        <taxon>Neopterygii</taxon>
        <taxon>Teleostei</taxon>
        <taxon>Protacanthopterygii</taxon>
        <taxon>Salmoniformes</taxon>
        <taxon>Salmonidae</taxon>
        <taxon>Salmoninae</taxon>
        <taxon>Hucho</taxon>
    </lineage>
</organism>
<reference evidence="3" key="2">
    <citation type="submission" date="2025-08" db="UniProtKB">
        <authorList>
            <consortium name="Ensembl"/>
        </authorList>
    </citation>
    <scope>IDENTIFICATION</scope>
</reference>
<protein>
    <submittedName>
        <fullName evidence="3">Immunoresponsive gene 1, like</fullName>
    </submittedName>
</protein>
<evidence type="ECO:0000259" key="1">
    <source>
        <dbReference type="Pfam" id="PF03972"/>
    </source>
</evidence>
<dbReference type="InterPro" id="IPR042188">
    <property type="entry name" value="MmgE/PrpD_sf_2"/>
</dbReference>
<evidence type="ECO:0000313" key="4">
    <source>
        <dbReference type="Proteomes" id="UP000314982"/>
    </source>
</evidence>
<dbReference type="InterPro" id="IPR045337">
    <property type="entry name" value="MmgE_PrpD_C"/>
</dbReference>
<dbReference type="AlphaFoldDB" id="A0A4W5KNL6"/>
<dbReference type="Pfam" id="PF03972">
    <property type="entry name" value="MmgE_PrpD_N"/>
    <property type="match status" value="1"/>
</dbReference>
<name>A0A4W5KNL6_9TELE</name>
<reference evidence="4" key="1">
    <citation type="submission" date="2018-06" db="EMBL/GenBank/DDBJ databases">
        <title>Genome assembly of Danube salmon.</title>
        <authorList>
            <person name="Macqueen D.J."/>
            <person name="Gundappa M.K."/>
        </authorList>
    </citation>
    <scope>NUCLEOTIDE SEQUENCE [LARGE SCALE GENOMIC DNA]</scope>
</reference>
<dbReference type="STRING" id="62062.ENSHHUP00000018117"/>
<reference evidence="3" key="3">
    <citation type="submission" date="2025-09" db="UniProtKB">
        <authorList>
            <consortium name="Ensembl"/>
        </authorList>
    </citation>
    <scope>IDENTIFICATION</scope>
</reference>
<feature type="domain" description="MmgE/PrpD C-terminal" evidence="2">
    <location>
        <begin position="110"/>
        <end position="240"/>
    </location>
</feature>
<dbReference type="Pfam" id="PF19305">
    <property type="entry name" value="MmgE_PrpD_C"/>
    <property type="match status" value="1"/>
</dbReference>